<feature type="transmembrane region" description="Helical" evidence="1">
    <location>
        <begin position="92"/>
        <end position="117"/>
    </location>
</feature>
<sequence length="157" mass="17606">MNKWLFIFLFSAVPLVEQRGAIPIGILAYHYNPFLVFLVSYLGSLLPAPIILLLFNKIYDWMKGIKQFDFITNIIDNKIRKNKGKLEQYKEIGLITFIAIPLPTTGVWTGTAIAAFLGLDFKKSLLCAAIGGLLSAIIITLICVFMPSFFNNVKAIF</sequence>
<dbReference type="PANTHER" id="PTHR36007">
    <property type="entry name" value="TRANSPORT PROTEIN-RELATED"/>
    <property type="match status" value="1"/>
</dbReference>
<dbReference type="RefSeq" id="WP_073006620.1">
    <property type="nucleotide sequence ID" value="NZ_FQZO01000003.1"/>
</dbReference>
<feature type="transmembrane region" description="Helical" evidence="1">
    <location>
        <begin position="34"/>
        <end position="55"/>
    </location>
</feature>
<feature type="transmembrane region" description="Helical" evidence="1">
    <location>
        <begin position="129"/>
        <end position="150"/>
    </location>
</feature>
<dbReference type="Proteomes" id="UP000184080">
    <property type="component" value="Unassembled WGS sequence"/>
</dbReference>
<organism evidence="2 3">
    <name type="scientific">Clostridium amylolyticum</name>
    <dbReference type="NCBI Taxonomy" id="1121298"/>
    <lineage>
        <taxon>Bacteria</taxon>
        <taxon>Bacillati</taxon>
        <taxon>Bacillota</taxon>
        <taxon>Clostridia</taxon>
        <taxon>Eubacteriales</taxon>
        <taxon>Clostridiaceae</taxon>
        <taxon>Clostridium</taxon>
    </lineage>
</organism>
<evidence type="ECO:0000256" key="1">
    <source>
        <dbReference type="SAM" id="Phobius"/>
    </source>
</evidence>
<protein>
    <submittedName>
        <fullName evidence="2">Uncharacterized membrane protein</fullName>
    </submittedName>
</protein>
<dbReference type="PANTHER" id="PTHR36007:SF2">
    <property type="entry name" value="TRANSPORT PROTEIN-RELATED"/>
    <property type="match status" value="1"/>
</dbReference>
<dbReference type="OrthoDB" id="360192at2"/>
<keyword evidence="1" id="KW-0812">Transmembrane</keyword>
<evidence type="ECO:0000313" key="2">
    <source>
        <dbReference type="EMBL" id="SHJ15139.1"/>
    </source>
</evidence>
<dbReference type="InterPro" id="IPR009577">
    <property type="entry name" value="Sm_multidrug_ex"/>
</dbReference>
<name>A0A1M6GYV0_9CLOT</name>
<keyword evidence="1" id="KW-0472">Membrane</keyword>
<accession>A0A1M6GYV0</accession>
<reference evidence="2 3" key="1">
    <citation type="submission" date="2016-11" db="EMBL/GenBank/DDBJ databases">
        <authorList>
            <person name="Jaros S."/>
            <person name="Januszkiewicz K."/>
            <person name="Wedrychowicz H."/>
        </authorList>
    </citation>
    <scope>NUCLEOTIDE SEQUENCE [LARGE SCALE GENOMIC DNA]</scope>
    <source>
        <strain evidence="2 3">DSM 21864</strain>
    </source>
</reference>
<evidence type="ECO:0000313" key="3">
    <source>
        <dbReference type="Proteomes" id="UP000184080"/>
    </source>
</evidence>
<dbReference type="Pfam" id="PF06695">
    <property type="entry name" value="Sm_multidrug_ex"/>
    <property type="match status" value="1"/>
</dbReference>
<dbReference type="EMBL" id="FQZO01000003">
    <property type="protein sequence ID" value="SHJ15139.1"/>
    <property type="molecule type" value="Genomic_DNA"/>
</dbReference>
<proteinExistence type="predicted"/>
<dbReference type="STRING" id="1121298.SAMN05444401_2301"/>
<gene>
    <name evidence="2" type="ORF">SAMN05444401_2301</name>
</gene>
<dbReference type="AlphaFoldDB" id="A0A1M6GYV0"/>
<keyword evidence="3" id="KW-1185">Reference proteome</keyword>
<keyword evidence="1" id="KW-1133">Transmembrane helix</keyword>